<dbReference type="CDD" id="cd03344">
    <property type="entry name" value="GroEL"/>
    <property type="match status" value="1"/>
</dbReference>
<keyword evidence="10" id="KW-1185">Reference proteome</keyword>
<feature type="binding site" evidence="6">
    <location>
        <position position="50"/>
    </location>
    <ligand>
        <name>ATP</name>
        <dbReference type="ChEBI" id="CHEBI:30616"/>
    </ligand>
</feature>
<keyword evidence="2 6" id="KW-0547">Nucleotide-binding</keyword>
<feature type="binding site" evidence="6">
    <location>
        <begin position="86"/>
        <end position="90"/>
    </location>
    <ligand>
        <name>ATP</name>
        <dbReference type="ChEBI" id="CHEBI:30616"/>
    </ligand>
</feature>
<dbReference type="Pfam" id="PF00118">
    <property type="entry name" value="Cpn60_TCP1"/>
    <property type="match status" value="1"/>
</dbReference>
<dbReference type="InterPro" id="IPR027410">
    <property type="entry name" value="TCP-1-like_intermed_sf"/>
</dbReference>
<evidence type="ECO:0000256" key="5">
    <source>
        <dbReference type="ARBA" id="ARBA00023235"/>
    </source>
</evidence>
<keyword evidence="3 6" id="KW-0067">ATP-binding</keyword>
<dbReference type="InterPro" id="IPR018370">
    <property type="entry name" value="Chaperonin_Cpn60_CS"/>
</dbReference>
<comment type="function">
    <text evidence="6 8">Together with its co-chaperonin GroES, plays an essential role in assisting protein folding. The GroEL-GroES system forms a nano-cage that allows encapsulation of the non-native substrate proteins and provides a physical environment optimized to promote and accelerate protein folding.</text>
</comment>
<dbReference type="NCBIfam" id="TIGR02348">
    <property type="entry name" value="GroEL"/>
    <property type="match status" value="1"/>
</dbReference>
<dbReference type="PRINTS" id="PR00298">
    <property type="entry name" value="CHAPERONIN60"/>
</dbReference>
<comment type="caution">
    <text evidence="6">Lacks conserved residue(s) required for the propagation of feature annotation.</text>
</comment>
<dbReference type="NCBIfam" id="NF009487">
    <property type="entry name" value="PRK12849.1"/>
    <property type="match status" value="1"/>
</dbReference>
<evidence type="ECO:0000313" key="9">
    <source>
        <dbReference type="EMBL" id="MDI9257852.1"/>
    </source>
</evidence>
<keyword evidence="4 6" id="KW-0143">Chaperone</keyword>
<evidence type="ECO:0000256" key="4">
    <source>
        <dbReference type="ARBA" id="ARBA00023186"/>
    </source>
</evidence>
<gene>
    <name evidence="6 9" type="primary">groL</name>
    <name evidence="6" type="synonym">groEL</name>
    <name evidence="9" type="ORF">QHT84_10550</name>
</gene>
<reference evidence="9 10" key="1">
    <citation type="submission" date="2023-05" db="EMBL/GenBank/DDBJ databases">
        <title>Flavobacterium sedimenti sp. nov., isolated from the sediment.</title>
        <authorList>
            <person name="Wu N."/>
        </authorList>
    </citation>
    <scope>NUCLEOTIDE SEQUENCE [LARGE SCALE GENOMIC DNA]</scope>
    <source>
        <strain evidence="9 10">YZ-48</strain>
    </source>
</reference>
<dbReference type="HAMAP" id="MF_00600">
    <property type="entry name" value="CH60"/>
    <property type="match status" value="1"/>
</dbReference>
<proteinExistence type="inferred from homology"/>
<dbReference type="InterPro" id="IPR027413">
    <property type="entry name" value="GROEL-like_equatorial_sf"/>
</dbReference>
<dbReference type="PANTHER" id="PTHR45633">
    <property type="entry name" value="60 KDA HEAT SHOCK PROTEIN, MITOCHONDRIAL"/>
    <property type="match status" value="1"/>
</dbReference>
<feature type="binding site" evidence="6">
    <location>
        <position position="495"/>
    </location>
    <ligand>
        <name>ATP</name>
        <dbReference type="ChEBI" id="CHEBI:30616"/>
    </ligand>
</feature>
<dbReference type="Gene3D" id="3.50.7.10">
    <property type="entry name" value="GroEL"/>
    <property type="match status" value="1"/>
</dbReference>
<feature type="binding site" evidence="6">
    <location>
        <position position="415"/>
    </location>
    <ligand>
        <name>ATP</name>
        <dbReference type="ChEBI" id="CHEBI:30616"/>
    </ligand>
</feature>
<comment type="caution">
    <text evidence="9">The sequence shown here is derived from an EMBL/GenBank/DDBJ whole genome shotgun (WGS) entry which is preliminary data.</text>
</comment>
<evidence type="ECO:0000313" key="10">
    <source>
        <dbReference type="Proteomes" id="UP001230035"/>
    </source>
</evidence>
<dbReference type="NCBIfam" id="NF009489">
    <property type="entry name" value="PRK12851.1"/>
    <property type="match status" value="1"/>
</dbReference>
<evidence type="ECO:0000256" key="6">
    <source>
        <dbReference type="HAMAP-Rule" id="MF_00600"/>
    </source>
</evidence>
<dbReference type="InterPro" id="IPR027409">
    <property type="entry name" value="GroEL-like_apical_dom_sf"/>
</dbReference>
<dbReference type="InterPro" id="IPR002423">
    <property type="entry name" value="Cpn60/GroEL/TCP-1"/>
</dbReference>
<evidence type="ECO:0000256" key="8">
    <source>
        <dbReference type="RuleBase" id="RU000419"/>
    </source>
</evidence>
<keyword evidence="5 6" id="KW-0413">Isomerase</keyword>
<organism evidence="9 10">
    <name type="scientific">Flavobacterium sedimenticola</name>
    <dbReference type="NCBI Taxonomy" id="3043286"/>
    <lineage>
        <taxon>Bacteria</taxon>
        <taxon>Pseudomonadati</taxon>
        <taxon>Bacteroidota</taxon>
        <taxon>Flavobacteriia</taxon>
        <taxon>Flavobacteriales</taxon>
        <taxon>Flavobacteriaceae</taxon>
        <taxon>Flavobacterium</taxon>
    </lineage>
</organism>
<dbReference type="EC" id="5.6.1.7" evidence="6"/>
<protein>
    <recommendedName>
        <fullName evidence="6">Chaperonin GroEL</fullName>
        <ecNumber evidence="6">5.6.1.7</ecNumber>
    </recommendedName>
    <alternativeName>
        <fullName evidence="6">60 kDa chaperonin</fullName>
    </alternativeName>
    <alternativeName>
        <fullName evidence="6">Chaperonin-60</fullName>
        <shortName evidence="6">Cpn60</shortName>
    </alternativeName>
</protein>
<comment type="subcellular location">
    <subcellularLocation>
        <location evidence="6">Cytoplasm</location>
    </subcellularLocation>
</comment>
<evidence type="ECO:0000256" key="3">
    <source>
        <dbReference type="ARBA" id="ARBA00022840"/>
    </source>
</evidence>
<name>A0ABT6XST2_9FLAO</name>
<dbReference type="Gene3D" id="1.10.560.10">
    <property type="entry name" value="GroEL-like equatorial domain"/>
    <property type="match status" value="1"/>
</dbReference>
<dbReference type="Gene3D" id="3.30.260.10">
    <property type="entry name" value="TCP-1-like chaperonin intermediate domain"/>
    <property type="match status" value="1"/>
</dbReference>
<evidence type="ECO:0000256" key="1">
    <source>
        <dbReference type="ARBA" id="ARBA00006607"/>
    </source>
</evidence>
<comment type="similarity">
    <text evidence="1 6 7">Belongs to the chaperonin (HSP60) family.</text>
</comment>
<dbReference type="NCBIfam" id="NF009488">
    <property type="entry name" value="PRK12850.1"/>
    <property type="match status" value="1"/>
</dbReference>
<dbReference type="SUPFAM" id="SSF52029">
    <property type="entry name" value="GroEL apical domain-like"/>
    <property type="match status" value="1"/>
</dbReference>
<dbReference type="NCBIfam" id="NF000592">
    <property type="entry name" value="PRK00013.1"/>
    <property type="match status" value="1"/>
</dbReference>
<dbReference type="RefSeq" id="WP_283239525.1">
    <property type="nucleotide sequence ID" value="NZ_JASGBP010000006.1"/>
</dbReference>
<dbReference type="EMBL" id="JASGBP010000006">
    <property type="protein sequence ID" value="MDI9257852.1"/>
    <property type="molecule type" value="Genomic_DNA"/>
</dbReference>
<sequence length="543" mass="57223">MAKDIKFDIEARDGLKRGVDALANAVKVTLGPKGRNVIISKSFGGPTVTKDGVSVAKEVELKDALENMGAQMVKEVASKTNDLAGDGTTTATVLAQAIVKEGLKNVAAGANPMDLKRGIDKAVEAIVADLGKQAQEVGSSSEKIKQVASISANNDEVIGDLIATAFGKVGKEGVITVEEAKGTDTYVDVVEGMQFDRGYLSPYFVTNPEKMEVELERPYILLYDKKVSSLKELLPVLEPVAQSGKPLLIIAEDVDGEALSTLVVNKLRGALKIAAVKAPGFGDRRKAMLEDIAILTGGTVIAEESGYTLENATLEMLGTAEKVTIDKDNTTVVNGAGDADMIKNRVNQIKAQMETTTSDYDREKLQERLAKLAGGVAVLYVGAASEVEMKEKKDRVDDALHATRAAVEEGIVAGGGVALLRAKSVLSQLKADNADEATGIQIVSRAVESPLRTIVENAGLEGSVVVAKVSEGKDHFGYNAKTDEYVDMLKAGIIDPKKVTRVALENAASVSGMILTTECALVEIKEENAGGGMPMGGGMPGMM</sequence>
<dbReference type="InterPro" id="IPR001844">
    <property type="entry name" value="Cpn60/GroEL"/>
</dbReference>
<dbReference type="PROSITE" id="PS00296">
    <property type="entry name" value="CHAPERONINS_CPN60"/>
    <property type="match status" value="1"/>
</dbReference>
<evidence type="ECO:0000256" key="2">
    <source>
        <dbReference type="ARBA" id="ARBA00022741"/>
    </source>
</evidence>
<feature type="binding site" evidence="6">
    <location>
        <begin position="29"/>
        <end position="32"/>
    </location>
    <ligand>
        <name>ATP</name>
        <dbReference type="ChEBI" id="CHEBI:30616"/>
    </ligand>
</feature>
<keyword evidence="6" id="KW-0963">Cytoplasm</keyword>
<evidence type="ECO:0000256" key="7">
    <source>
        <dbReference type="RuleBase" id="RU000418"/>
    </source>
</evidence>
<dbReference type="SUPFAM" id="SSF54849">
    <property type="entry name" value="GroEL-intermediate domain like"/>
    <property type="match status" value="1"/>
</dbReference>
<accession>A0ABT6XST2</accession>
<dbReference type="Proteomes" id="UP001230035">
    <property type="component" value="Unassembled WGS sequence"/>
</dbReference>
<comment type="subunit">
    <text evidence="6 8">Forms a cylinder of 14 subunits composed of two heptameric rings stacked back-to-back. Interacts with the co-chaperonin GroES.</text>
</comment>
<dbReference type="SUPFAM" id="SSF48592">
    <property type="entry name" value="GroEL equatorial domain-like"/>
    <property type="match status" value="1"/>
</dbReference>